<dbReference type="GO" id="GO:0003842">
    <property type="term" value="F:L-glutamate gamma-semialdehyde dehydrogenase activity"/>
    <property type="evidence" value="ECO:0007669"/>
    <property type="project" value="UniProtKB-UniRule"/>
</dbReference>
<dbReference type="FunFam" id="3.40.309.10:FF:000005">
    <property type="entry name" value="1-pyrroline-5-carboxylate dehydrogenase 1"/>
    <property type="match status" value="1"/>
</dbReference>
<keyword evidence="4 7" id="KW-0520">NAD</keyword>
<evidence type="ECO:0000313" key="12">
    <source>
        <dbReference type="Proteomes" id="UP000230750"/>
    </source>
</evidence>
<dbReference type="STRING" id="307972.A0A2G8JLY7"/>
<dbReference type="SUPFAM" id="SSF53720">
    <property type="entry name" value="ALDH-like"/>
    <property type="match status" value="1"/>
</dbReference>
<evidence type="ECO:0000313" key="11">
    <source>
        <dbReference type="EMBL" id="PIK36776.1"/>
    </source>
</evidence>
<accession>A0A2G8JLY7</accession>
<dbReference type="Pfam" id="PF00171">
    <property type="entry name" value="Aldedh"/>
    <property type="match status" value="1"/>
</dbReference>
<dbReference type="GO" id="GO:0010133">
    <property type="term" value="P:L-proline catabolic process to L-glutamate"/>
    <property type="evidence" value="ECO:0007669"/>
    <property type="project" value="UniProtKB-UniRule"/>
</dbReference>
<dbReference type="EMBL" id="MRZV01001618">
    <property type="protein sequence ID" value="PIK36776.1"/>
    <property type="molecule type" value="Genomic_DNA"/>
</dbReference>
<dbReference type="InterPro" id="IPR015590">
    <property type="entry name" value="Aldehyde_DH_dom"/>
</dbReference>
<dbReference type="Proteomes" id="UP000230750">
    <property type="component" value="Unassembled WGS sequence"/>
</dbReference>
<proteinExistence type="inferred from homology"/>
<evidence type="ECO:0000256" key="6">
    <source>
        <dbReference type="ARBA" id="ARBA00048142"/>
    </source>
</evidence>
<sequence>MMKATILDWAILTDRIRALSSINPKLEPILTFAKGSPERAAVDESVKRQWNHVEEIPCIVGGKEIFSGNTYEEVAPFDHGHAIDTVHLADKAIINDAIRAAMTARRSWEATPLEERVKIFLKAADLISGKYRAELLAAAMITQGKTVFQAEIDIICELADFYRMHAKFALDMLQQIQPESTDTIKNSLVFRGMEGFIAAVAPFNFTAIGGNLAGTPALMGNVVLWKPSFSNTLPNYKIFRILEEAGVPPGVLNFVPCRGPTLGDAIVASPDLACVNFTGSSGTFQTMWKDIGNNVHRYKTWPKLIGECGGKNYHLISPSADVANAVNNTIRSAFEFGGQKCSACSRMYVPESLWPSVKEGLVEACKEMKVDSPLDHSTFFSAVINKKSFDKITGYIDEANKSSSVKTVTGGKYDGSKGYFVEPTIYECEDPHDKLMEEEIFGPIVGAYIYPDNKYKEVLDLIAETSPYALTGAVFAQDEKVIEETHAALKDTAGNFYINDKSTGAVVTSSRLVVQEHQLSVIHPTPVGDPLTDIGDPPTAIADPPTAIADPPHSYR</sequence>
<dbReference type="Gene3D" id="3.40.605.10">
    <property type="entry name" value="Aldehyde Dehydrogenase, Chain A, domain 1"/>
    <property type="match status" value="1"/>
</dbReference>
<dbReference type="InterPro" id="IPR016160">
    <property type="entry name" value="Ald_DH_CS_CYS"/>
</dbReference>
<feature type="compositionally biased region" description="Low complexity" evidence="9">
    <location>
        <begin position="536"/>
        <end position="556"/>
    </location>
</feature>
<keyword evidence="12" id="KW-1185">Reference proteome</keyword>
<evidence type="ECO:0000256" key="4">
    <source>
        <dbReference type="ARBA" id="ARBA00023027"/>
    </source>
</evidence>
<dbReference type="EC" id="1.2.1.88" evidence="7"/>
<dbReference type="AlphaFoldDB" id="A0A2G8JLY7"/>
<evidence type="ECO:0000259" key="10">
    <source>
        <dbReference type="Pfam" id="PF00171"/>
    </source>
</evidence>
<evidence type="ECO:0000256" key="3">
    <source>
        <dbReference type="ARBA" id="ARBA00023002"/>
    </source>
</evidence>
<evidence type="ECO:0000256" key="8">
    <source>
        <dbReference type="RuleBase" id="RU366030"/>
    </source>
</evidence>
<reference evidence="11 12" key="1">
    <citation type="journal article" date="2017" name="PLoS Biol.">
        <title>The sea cucumber genome provides insights into morphological evolution and visceral regeneration.</title>
        <authorList>
            <person name="Zhang X."/>
            <person name="Sun L."/>
            <person name="Yuan J."/>
            <person name="Sun Y."/>
            <person name="Gao Y."/>
            <person name="Zhang L."/>
            <person name="Li S."/>
            <person name="Dai H."/>
            <person name="Hamel J.F."/>
            <person name="Liu C."/>
            <person name="Yu Y."/>
            <person name="Liu S."/>
            <person name="Lin W."/>
            <person name="Guo K."/>
            <person name="Jin S."/>
            <person name="Xu P."/>
            <person name="Storey K.B."/>
            <person name="Huan P."/>
            <person name="Zhang T."/>
            <person name="Zhou Y."/>
            <person name="Zhang J."/>
            <person name="Lin C."/>
            <person name="Li X."/>
            <person name="Xing L."/>
            <person name="Huo D."/>
            <person name="Sun M."/>
            <person name="Wang L."/>
            <person name="Mercier A."/>
            <person name="Li F."/>
            <person name="Yang H."/>
            <person name="Xiang J."/>
        </authorList>
    </citation>
    <scope>NUCLEOTIDE SEQUENCE [LARGE SCALE GENOMIC DNA]</scope>
    <source>
        <strain evidence="11">Shaxun</strain>
        <tissue evidence="11">Muscle</tissue>
    </source>
</reference>
<dbReference type="InterPro" id="IPR016163">
    <property type="entry name" value="Ald_DH_C"/>
</dbReference>
<evidence type="ECO:0000256" key="5">
    <source>
        <dbReference type="ARBA" id="ARBA00023062"/>
    </source>
</evidence>
<dbReference type="PROSITE" id="PS00070">
    <property type="entry name" value="ALDEHYDE_DEHYDR_CYS"/>
    <property type="match status" value="1"/>
</dbReference>
<protein>
    <recommendedName>
        <fullName evidence="7 8">Multifunctional fusion protein</fullName>
    </recommendedName>
    <domain>
        <recommendedName>
            <fullName evidence="8">Delta-1-pyrroline-5-carboxylate dehydrogenase</fullName>
            <shortName evidence="8">P5C dehydrogenase</shortName>
        </recommendedName>
        <alternativeName>
            <fullName evidence="7">L-glutamate gamma-semialdehyde dehydrogenase</fullName>
        </alternativeName>
    </domain>
    <domain>
        <recommendedName>
            <fullName evidence="7">L-glutamate gamma-semialdehyde dehydrogenase</fullName>
            <ecNumber evidence="7">1.2.1.88</ecNumber>
        </recommendedName>
    </domain>
</protein>
<dbReference type="OrthoDB" id="5322683at2759"/>
<dbReference type="InterPro" id="IPR016161">
    <property type="entry name" value="Ald_DH/histidinol_DH"/>
</dbReference>
<dbReference type="FunFam" id="3.40.605.10:FF:000006">
    <property type="entry name" value="1-pyrroline-5-carboxylate dehydrogenase"/>
    <property type="match status" value="1"/>
</dbReference>
<feature type="region of interest" description="Disordered" evidence="9">
    <location>
        <begin position="535"/>
        <end position="556"/>
    </location>
</feature>
<evidence type="ECO:0000256" key="7">
    <source>
        <dbReference type="RuleBase" id="RU366016"/>
    </source>
</evidence>
<dbReference type="PANTHER" id="PTHR42862:SF1">
    <property type="entry name" value="DELTA-1-PYRROLINE-5-CARBOXYLATE DEHYDROGENASE 2, ISOFORM A-RELATED"/>
    <property type="match status" value="1"/>
</dbReference>
<dbReference type="InterPro" id="IPR016162">
    <property type="entry name" value="Ald_DH_N"/>
</dbReference>
<comment type="similarity">
    <text evidence="2 7">Belongs to the aldehyde dehydrogenase family.</text>
</comment>
<comment type="pathway">
    <text evidence="1 7">Amino-acid degradation; L-proline degradation into L-glutamate; L-glutamate from L-proline: step 2/2.</text>
</comment>
<comment type="catalytic activity">
    <reaction evidence="6 7">
        <text>L-glutamate 5-semialdehyde + NAD(+) + H2O = L-glutamate + NADH + 2 H(+)</text>
        <dbReference type="Rhea" id="RHEA:30235"/>
        <dbReference type="ChEBI" id="CHEBI:15377"/>
        <dbReference type="ChEBI" id="CHEBI:15378"/>
        <dbReference type="ChEBI" id="CHEBI:29985"/>
        <dbReference type="ChEBI" id="CHEBI:57540"/>
        <dbReference type="ChEBI" id="CHEBI:57945"/>
        <dbReference type="ChEBI" id="CHEBI:58066"/>
        <dbReference type="EC" id="1.2.1.88"/>
    </reaction>
</comment>
<keyword evidence="5 7" id="KW-0642">Proline metabolism</keyword>
<organism evidence="11 12">
    <name type="scientific">Stichopus japonicus</name>
    <name type="common">Sea cucumber</name>
    <dbReference type="NCBI Taxonomy" id="307972"/>
    <lineage>
        <taxon>Eukaryota</taxon>
        <taxon>Metazoa</taxon>
        <taxon>Echinodermata</taxon>
        <taxon>Eleutherozoa</taxon>
        <taxon>Echinozoa</taxon>
        <taxon>Holothuroidea</taxon>
        <taxon>Aspidochirotacea</taxon>
        <taxon>Aspidochirotida</taxon>
        <taxon>Stichopodidae</taxon>
        <taxon>Apostichopus</taxon>
    </lineage>
</organism>
<dbReference type="NCBIfam" id="TIGR01236">
    <property type="entry name" value="D1pyr5carbox1"/>
    <property type="match status" value="1"/>
</dbReference>
<comment type="caution">
    <text evidence="11">The sequence shown here is derived from an EMBL/GenBank/DDBJ whole genome shotgun (WGS) entry which is preliminary data.</text>
</comment>
<dbReference type="InterPro" id="IPR005931">
    <property type="entry name" value="P5CDH/ALDH4A1"/>
</dbReference>
<keyword evidence="3 7" id="KW-0560">Oxidoreductase</keyword>
<dbReference type="GO" id="GO:0005759">
    <property type="term" value="C:mitochondrial matrix"/>
    <property type="evidence" value="ECO:0007669"/>
    <property type="project" value="TreeGrafter"/>
</dbReference>
<evidence type="ECO:0000256" key="9">
    <source>
        <dbReference type="SAM" id="MobiDB-lite"/>
    </source>
</evidence>
<feature type="domain" description="Aldehyde dehydrogenase" evidence="10">
    <location>
        <begin position="69"/>
        <end position="507"/>
    </location>
</feature>
<evidence type="ECO:0000256" key="2">
    <source>
        <dbReference type="ARBA" id="ARBA00009986"/>
    </source>
</evidence>
<gene>
    <name evidence="11" type="ORF">BSL78_26385</name>
</gene>
<dbReference type="Gene3D" id="3.40.309.10">
    <property type="entry name" value="Aldehyde Dehydrogenase, Chain A, domain 2"/>
    <property type="match status" value="1"/>
</dbReference>
<name>A0A2G8JLY7_STIJA</name>
<dbReference type="PANTHER" id="PTHR42862">
    <property type="entry name" value="DELTA-1-PYRROLINE-5-CARBOXYLATE DEHYDROGENASE 1, ISOFORM A-RELATED"/>
    <property type="match status" value="1"/>
</dbReference>
<dbReference type="UniPathway" id="UPA00261">
    <property type="reaction ID" value="UER00374"/>
</dbReference>
<dbReference type="InterPro" id="IPR050485">
    <property type="entry name" value="Proline_metab_enzyme"/>
</dbReference>
<evidence type="ECO:0000256" key="1">
    <source>
        <dbReference type="ARBA" id="ARBA00004786"/>
    </source>
</evidence>